<gene>
    <name evidence="1" type="ORF">NCTC9128_00914</name>
</gene>
<organism evidence="1 2">
    <name type="scientific">Klebsiella pneumoniae</name>
    <dbReference type="NCBI Taxonomy" id="573"/>
    <lineage>
        <taxon>Bacteria</taxon>
        <taxon>Pseudomonadati</taxon>
        <taxon>Pseudomonadota</taxon>
        <taxon>Gammaproteobacteria</taxon>
        <taxon>Enterobacterales</taxon>
        <taxon>Enterobacteriaceae</taxon>
        <taxon>Klebsiella/Raoultella group</taxon>
        <taxon>Klebsiella</taxon>
        <taxon>Klebsiella pneumoniae complex</taxon>
    </lineage>
</organism>
<dbReference type="EMBL" id="UAWN01000004">
    <property type="protein sequence ID" value="SQC08959.1"/>
    <property type="molecule type" value="Genomic_DNA"/>
</dbReference>
<reference evidence="1 2" key="1">
    <citation type="submission" date="2018-06" db="EMBL/GenBank/DDBJ databases">
        <authorList>
            <consortium name="Pathogen Informatics"/>
            <person name="Doyle S."/>
        </authorList>
    </citation>
    <scope>NUCLEOTIDE SEQUENCE [LARGE SCALE GENOMIC DNA]</scope>
    <source>
        <strain evidence="1 2">NCTC9128</strain>
    </source>
</reference>
<evidence type="ECO:0000313" key="1">
    <source>
        <dbReference type="EMBL" id="SQC08959.1"/>
    </source>
</evidence>
<proteinExistence type="predicted"/>
<name>A0A332BVM2_KLEPN</name>
<protein>
    <submittedName>
        <fullName evidence="1">Uncharacterized protein</fullName>
    </submittedName>
</protein>
<evidence type="ECO:0000313" key="2">
    <source>
        <dbReference type="Proteomes" id="UP000251088"/>
    </source>
</evidence>
<sequence>MKFIKLSQRGTVERQGKYGWEPETVYEPVFVAAEHIVSMYFAGLTILKMTSGERIDVKETPEEIIAMLTEGAAK</sequence>
<dbReference type="RefSeq" id="WP_046659684.1">
    <property type="nucleotide sequence ID" value="NZ_BIJA01000004.1"/>
</dbReference>
<dbReference type="AlphaFoldDB" id="A0A332BVM2"/>
<accession>A0A332BVM2</accession>
<dbReference type="Proteomes" id="UP000251088">
    <property type="component" value="Unassembled WGS sequence"/>
</dbReference>